<reference evidence="2" key="1">
    <citation type="journal article" date="2019" name="Gigascience">
        <title>De novo genome assembly of the endangered Acer yangbiense, a plant species with extremely small populations endemic to Yunnan Province, China.</title>
        <authorList>
            <person name="Yang J."/>
            <person name="Wariss H.M."/>
            <person name="Tao L."/>
            <person name="Zhang R."/>
            <person name="Yun Q."/>
            <person name="Hollingsworth P."/>
            <person name="Dao Z."/>
            <person name="Luo G."/>
            <person name="Guo H."/>
            <person name="Ma Y."/>
            <person name="Sun W."/>
        </authorList>
    </citation>
    <scope>NUCLEOTIDE SEQUENCE [LARGE SCALE GENOMIC DNA]</scope>
    <source>
        <strain evidence="2">cv. Malutang</strain>
    </source>
</reference>
<dbReference type="Proteomes" id="UP000323000">
    <property type="component" value="Chromosome 2"/>
</dbReference>
<protein>
    <submittedName>
        <fullName evidence="1">Uncharacterized protein</fullName>
    </submittedName>
</protein>
<keyword evidence="2" id="KW-1185">Reference proteome</keyword>
<dbReference type="AlphaFoldDB" id="A0A5C7IIN9"/>
<sequence length="126" mass="14573">MQLGATVQARQRRDKFSIFRIMWLSLVEKEKIDLRFLVIAWLLWHNRNRMVELSKIAGVGLVNSLQISKLVERVSLAVHKSLSCKLRLSNLFYFRSRTSREALGQRTCSLELQGLLIFGSDYSNSS</sequence>
<organism evidence="1 2">
    <name type="scientific">Acer yangbiense</name>
    <dbReference type="NCBI Taxonomy" id="1000413"/>
    <lineage>
        <taxon>Eukaryota</taxon>
        <taxon>Viridiplantae</taxon>
        <taxon>Streptophyta</taxon>
        <taxon>Embryophyta</taxon>
        <taxon>Tracheophyta</taxon>
        <taxon>Spermatophyta</taxon>
        <taxon>Magnoliopsida</taxon>
        <taxon>eudicotyledons</taxon>
        <taxon>Gunneridae</taxon>
        <taxon>Pentapetalae</taxon>
        <taxon>rosids</taxon>
        <taxon>malvids</taxon>
        <taxon>Sapindales</taxon>
        <taxon>Sapindaceae</taxon>
        <taxon>Hippocastanoideae</taxon>
        <taxon>Acereae</taxon>
        <taxon>Acer</taxon>
    </lineage>
</organism>
<comment type="caution">
    <text evidence="1">The sequence shown here is derived from an EMBL/GenBank/DDBJ whole genome shotgun (WGS) entry which is preliminary data.</text>
</comment>
<name>A0A5C7IIN9_9ROSI</name>
<accession>A0A5C7IIN9</accession>
<dbReference type="EMBL" id="VAHF01000002">
    <property type="protein sequence ID" value="TXG68939.1"/>
    <property type="molecule type" value="Genomic_DNA"/>
</dbReference>
<evidence type="ECO:0000313" key="1">
    <source>
        <dbReference type="EMBL" id="TXG68939.1"/>
    </source>
</evidence>
<proteinExistence type="predicted"/>
<evidence type="ECO:0000313" key="2">
    <source>
        <dbReference type="Proteomes" id="UP000323000"/>
    </source>
</evidence>
<gene>
    <name evidence="1" type="ORF">EZV62_003874</name>
</gene>